<name>A0A7H9BM21_9NEIS</name>
<protein>
    <submittedName>
        <fullName evidence="3">Glycosyltransferase</fullName>
    </submittedName>
</protein>
<dbReference type="KEGG" id="chiz:HQ393_16190"/>
<dbReference type="GO" id="GO:0016757">
    <property type="term" value="F:glycosyltransferase activity"/>
    <property type="evidence" value="ECO:0007669"/>
    <property type="project" value="InterPro"/>
</dbReference>
<dbReference type="RefSeq" id="WP_179356597.1">
    <property type="nucleotide sequence ID" value="NZ_CP058627.1"/>
</dbReference>
<reference evidence="3 4" key="1">
    <citation type="submission" date="2020-07" db="EMBL/GenBank/DDBJ databases">
        <title>Complete genome sequence of Chitinibacter sp. 2T18.</title>
        <authorList>
            <person name="Bae J.-W."/>
            <person name="Choi J.-W."/>
        </authorList>
    </citation>
    <scope>NUCLEOTIDE SEQUENCE [LARGE SCALE GENOMIC DNA]</scope>
    <source>
        <strain evidence="3 4">2T18</strain>
    </source>
</reference>
<gene>
    <name evidence="3" type="ORF">HQ393_16190</name>
</gene>
<dbReference type="SUPFAM" id="SSF53756">
    <property type="entry name" value="UDP-Glycosyltransferase/glycogen phosphorylase"/>
    <property type="match status" value="1"/>
</dbReference>
<evidence type="ECO:0000313" key="4">
    <source>
        <dbReference type="Proteomes" id="UP000509597"/>
    </source>
</evidence>
<keyword evidence="3" id="KW-0808">Transferase</keyword>
<evidence type="ECO:0000259" key="1">
    <source>
        <dbReference type="Pfam" id="PF00534"/>
    </source>
</evidence>
<dbReference type="Proteomes" id="UP000509597">
    <property type="component" value="Chromosome"/>
</dbReference>
<evidence type="ECO:0000259" key="2">
    <source>
        <dbReference type="Pfam" id="PF13439"/>
    </source>
</evidence>
<dbReference type="EMBL" id="CP058627">
    <property type="protein sequence ID" value="QLG89663.1"/>
    <property type="molecule type" value="Genomic_DNA"/>
</dbReference>
<feature type="domain" description="Glycosyltransferase subfamily 4-like N-terminal" evidence="2">
    <location>
        <begin position="19"/>
        <end position="177"/>
    </location>
</feature>
<dbReference type="AlphaFoldDB" id="A0A7H9BM21"/>
<dbReference type="Gene3D" id="3.40.50.2000">
    <property type="entry name" value="Glycogen Phosphorylase B"/>
    <property type="match status" value="2"/>
</dbReference>
<keyword evidence="4" id="KW-1185">Reference proteome</keyword>
<evidence type="ECO:0000313" key="3">
    <source>
        <dbReference type="EMBL" id="QLG89663.1"/>
    </source>
</evidence>
<feature type="domain" description="Glycosyl transferase family 1" evidence="1">
    <location>
        <begin position="191"/>
        <end position="347"/>
    </location>
</feature>
<dbReference type="InterPro" id="IPR050194">
    <property type="entry name" value="Glycosyltransferase_grp1"/>
</dbReference>
<dbReference type="InterPro" id="IPR028098">
    <property type="entry name" value="Glyco_trans_4-like_N"/>
</dbReference>
<organism evidence="3 4">
    <name type="scientific">Chitinibacter bivalviorum</name>
    <dbReference type="NCBI Taxonomy" id="2739434"/>
    <lineage>
        <taxon>Bacteria</taxon>
        <taxon>Pseudomonadati</taxon>
        <taxon>Pseudomonadota</taxon>
        <taxon>Betaproteobacteria</taxon>
        <taxon>Neisseriales</taxon>
        <taxon>Chitinibacteraceae</taxon>
        <taxon>Chitinibacter</taxon>
    </lineage>
</organism>
<dbReference type="PANTHER" id="PTHR45947:SF3">
    <property type="entry name" value="SULFOQUINOVOSYL TRANSFERASE SQD2"/>
    <property type="match status" value="1"/>
</dbReference>
<sequence>MKAKIKVLHLCKTYYPDTFGGVEQVVRTLCQYSDLHHIEAAICTVSPSAQSISLAVEEGCQVWRFPETLSLASSPFSASLFMQFHALAKKYDVIHCHFPWPFADLLVLLRPMGCRLLITYHSDVVRQKYLGRIYSPLQQRFLSQARAVVATSDNYVASSPVLQRFVKKVQTIPLGMDFPGWALGPRREVVHLPSATPYFVFIGGFRYYKGLKYLLEAMSQVNAHLVLIGDGADRNSYEILADHYAPGRVHFLGAVDDRAKFAVLADAYAFVFPSHVRSEAYGLGLVEAAMMGKAMISCEMGTGTSFVNVNGLTGLTVPPANVDALAKAMRQMLAQPELVEQMGENALHRYTTELTAAKMAGAYADLYTRLLQTE</sequence>
<dbReference type="Pfam" id="PF13439">
    <property type="entry name" value="Glyco_transf_4"/>
    <property type="match status" value="1"/>
</dbReference>
<accession>A0A7H9BM21</accession>
<dbReference type="InterPro" id="IPR001296">
    <property type="entry name" value="Glyco_trans_1"/>
</dbReference>
<dbReference type="Pfam" id="PF00534">
    <property type="entry name" value="Glycos_transf_1"/>
    <property type="match status" value="1"/>
</dbReference>
<proteinExistence type="predicted"/>
<dbReference type="PANTHER" id="PTHR45947">
    <property type="entry name" value="SULFOQUINOVOSYL TRANSFERASE SQD2"/>
    <property type="match status" value="1"/>
</dbReference>